<dbReference type="SUPFAM" id="SSF47571">
    <property type="entry name" value="Cloroperoxidase"/>
    <property type="match status" value="1"/>
</dbReference>
<evidence type="ECO:0000256" key="3">
    <source>
        <dbReference type="ARBA" id="ARBA00022617"/>
    </source>
</evidence>
<evidence type="ECO:0000256" key="7">
    <source>
        <dbReference type="ARBA" id="ARBA00025795"/>
    </source>
</evidence>
<feature type="domain" description="Heme haloperoxidase family profile" evidence="8">
    <location>
        <begin position="1"/>
        <end position="162"/>
    </location>
</feature>
<keyword evidence="4" id="KW-0479">Metal-binding</keyword>
<keyword evidence="6" id="KW-0408">Iron</keyword>
<comment type="caution">
    <text evidence="9">The sequence shown here is derived from an EMBL/GenBank/DDBJ whole genome shotgun (WGS) entry which is preliminary data.</text>
</comment>
<dbReference type="GO" id="GO:0046872">
    <property type="term" value="F:metal ion binding"/>
    <property type="evidence" value="ECO:0007669"/>
    <property type="project" value="UniProtKB-KW"/>
</dbReference>
<dbReference type="Proteomes" id="UP000034182">
    <property type="component" value="Unassembled WGS sequence"/>
</dbReference>
<keyword evidence="3" id="KW-0349">Heme</keyword>
<dbReference type="Gene3D" id="1.10.489.10">
    <property type="entry name" value="Chloroperoxidase-like"/>
    <property type="match status" value="1"/>
</dbReference>
<evidence type="ECO:0000256" key="2">
    <source>
        <dbReference type="ARBA" id="ARBA00022559"/>
    </source>
</evidence>
<organism evidence="9 10">
    <name type="scientific">Diplodia seriata</name>
    <dbReference type="NCBI Taxonomy" id="420778"/>
    <lineage>
        <taxon>Eukaryota</taxon>
        <taxon>Fungi</taxon>
        <taxon>Dikarya</taxon>
        <taxon>Ascomycota</taxon>
        <taxon>Pezizomycotina</taxon>
        <taxon>Dothideomycetes</taxon>
        <taxon>Dothideomycetes incertae sedis</taxon>
        <taxon>Botryosphaeriales</taxon>
        <taxon>Botryosphaeriaceae</taxon>
        <taxon>Diplodia</taxon>
    </lineage>
</organism>
<keyword evidence="5" id="KW-0560">Oxidoreductase</keyword>
<comment type="similarity">
    <text evidence="7">Belongs to the chloroperoxidase family.</text>
</comment>
<protein>
    <submittedName>
        <fullName evidence="9">Putative deoxyribonucleaserelated protein</fullName>
    </submittedName>
</protein>
<comment type="cofactor">
    <cofactor evidence="1">
        <name>heme b</name>
        <dbReference type="ChEBI" id="CHEBI:60344"/>
    </cofactor>
</comment>
<evidence type="ECO:0000313" key="10">
    <source>
        <dbReference type="Proteomes" id="UP000034182"/>
    </source>
</evidence>
<evidence type="ECO:0000256" key="6">
    <source>
        <dbReference type="ARBA" id="ARBA00023004"/>
    </source>
</evidence>
<dbReference type="PROSITE" id="PS51405">
    <property type="entry name" value="HEME_HALOPEROXIDASE"/>
    <property type="match status" value="1"/>
</dbReference>
<name>A0A0G2EYC3_9PEZI</name>
<evidence type="ECO:0000256" key="1">
    <source>
        <dbReference type="ARBA" id="ARBA00001970"/>
    </source>
</evidence>
<dbReference type="EMBL" id="LAQI01000019">
    <property type="protein sequence ID" value="KKY27607.1"/>
    <property type="molecule type" value="Genomic_DNA"/>
</dbReference>
<sequence>MNISPALATTFFNGGLKTNPAPNATWFDLDMLHKHNVLEHDGSLSRRDMYFDGSNAFDAATFANYLSYYGSNDTVLGVNATAAARARHAYDMSKANPEFSITAANLPIMVGESVMMMLVWGSVEEPGANREFFEYFFRNERLPVELGWTPGETEIGTALVTAMIAGMVAASPADVPLLFSP</sequence>
<gene>
    <name evidence="9" type="ORF">UCDDS831_g00712</name>
</gene>
<dbReference type="Pfam" id="PF01328">
    <property type="entry name" value="Peroxidase_2"/>
    <property type="match status" value="1"/>
</dbReference>
<evidence type="ECO:0000256" key="5">
    <source>
        <dbReference type="ARBA" id="ARBA00023002"/>
    </source>
</evidence>
<evidence type="ECO:0000313" key="9">
    <source>
        <dbReference type="EMBL" id="KKY27607.1"/>
    </source>
</evidence>
<evidence type="ECO:0000259" key="8">
    <source>
        <dbReference type="PROSITE" id="PS51405"/>
    </source>
</evidence>
<keyword evidence="2" id="KW-0575">Peroxidase</keyword>
<dbReference type="PANTHER" id="PTHR33577">
    <property type="entry name" value="STERIGMATOCYSTIN BIOSYNTHESIS PEROXIDASE STCC-RELATED"/>
    <property type="match status" value="1"/>
</dbReference>
<dbReference type="PANTHER" id="PTHR33577:SF9">
    <property type="entry name" value="PEROXIDASE STCC"/>
    <property type="match status" value="1"/>
</dbReference>
<reference evidence="9 10" key="2">
    <citation type="submission" date="2015-05" db="EMBL/GenBank/DDBJ databases">
        <title>Distinctive expansion of gene families associated with plant cell wall degradation and secondary metabolism in the genomes of grapevine trunk pathogens.</title>
        <authorList>
            <person name="Lawrence D.P."/>
            <person name="Travadon R."/>
            <person name="Rolshausen P.E."/>
            <person name="Baumgartner K."/>
        </authorList>
    </citation>
    <scope>NUCLEOTIDE SEQUENCE [LARGE SCALE GENOMIC DNA]</scope>
    <source>
        <strain evidence="9">DS831</strain>
    </source>
</reference>
<dbReference type="GO" id="GO:0004601">
    <property type="term" value="F:peroxidase activity"/>
    <property type="evidence" value="ECO:0007669"/>
    <property type="project" value="UniProtKB-KW"/>
</dbReference>
<proteinExistence type="inferred from homology"/>
<accession>A0A0G2EYC3</accession>
<reference evidence="9 10" key="1">
    <citation type="submission" date="2015-03" db="EMBL/GenBank/DDBJ databases">
        <authorList>
            <person name="Morales-Cruz A."/>
            <person name="Amrine K.C."/>
            <person name="Cantu D."/>
        </authorList>
    </citation>
    <scope>NUCLEOTIDE SEQUENCE [LARGE SCALE GENOMIC DNA]</scope>
    <source>
        <strain evidence="9">DS831</strain>
    </source>
</reference>
<dbReference type="InterPro" id="IPR000028">
    <property type="entry name" value="Chloroperoxidase"/>
</dbReference>
<dbReference type="AlphaFoldDB" id="A0A0G2EYC3"/>
<evidence type="ECO:0000256" key="4">
    <source>
        <dbReference type="ARBA" id="ARBA00022723"/>
    </source>
</evidence>
<dbReference type="InterPro" id="IPR036851">
    <property type="entry name" value="Chloroperoxidase-like_sf"/>
</dbReference>